<feature type="compositionally biased region" description="Low complexity" evidence="2">
    <location>
        <begin position="414"/>
        <end position="426"/>
    </location>
</feature>
<reference evidence="4" key="1">
    <citation type="submission" date="2022-11" db="UniProtKB">
        <authorList>
            <consortium name="WormBaseParasite"/>
        </authorList>
    </citation>
    <scope>IDENTIFICATION</scope>
</reference>
<feature type="region of interest" description="Disordered" evidence="2">
    <location>
        <begin position="165"/>
        <end position="211"/>
    </location>
</feature>
<feature type="coiled-coil region" evidence="1">
    <location>
        <begin position="246"/>
        <end position="336"/>
    </location>
</feature>
<dbReference type="Proteomes" id="UP000887566">
    <property type="component" value="Unplaced"/>
</dbReference>
<accession>A0A914XD98</accession>
<feature type="region of interest" description="Disordered" evidence="2">
    <location>
        <begin position="403"/>
        <end position="426"/>
    </location>
</feature>
<organism evidence="3 4">
    <name type="scientific">Plectus sambesii</name>
    <dbReference type="NCBI Taxonomy" id="2011161"/>
    <lineage>
        <taxon>Eukaryota</taxon>
        <taxon>Metazoa</taxon>
        <taxon>Ecdysozoa</taxon>
        <taxon>Nematoda</taxon>
        <taxon>Chromadorea</taxon>
        <taxon>Plectida</taxon>
        <taxon>Plectina</taxon>
        <taxon>Plectoidea</taxon>
        <taxon>Plectidae</taxon>
        <taxon>Plectus</taxon>
    </lineage>
</organism>
<feature type="compositionally biased region" description="Basic residues" evidence="2">
    <location>
        <begin position="961"/>
        <end position="970"/>
    </location>
</feature>
<feature type="region of interest" description="Disordered" evidence="2">
    <location>
        <begin position="905"/>
        <end position="985"/>
    </location>
</feature>
<feature type="coiled-coil region" evidence="1">
    <location>
        <begin position="557"/>
        <end position="633"/>
    </location>
</feature>
<dbReference type="WBParaSite" id="PSAMB.scaffold74size85960.g1645.t1">
    <property type="protein sequence ID" value="PSAMB.scaffold74size85960.g1645.t1"/>
    <property type="gene ID" value="PSAMB.scaffold74size85960.g1645"/>
</dbReference>
<feature type="coiled-coil region" evidence="1">
    <location>
        <begin position="448"/>
        <end position="504"/>
    </location>
</feature>
<feature type="compositionally biased region" description="Basic and acidic residues" evidence="2">
    <location>
        <begin position="971"/>
        <end position="985"/>
    </location>
</feature>
<dbReference type="AlphaFoldDB" id="A0A914XD98"/>
<evidence type="ECO:0000313" key="4">
    <source>
        <dbReference type="WBParaSite" id="PSAMB.scaffold74size85960.g1645.t1"/>
    </source>
</evidence>
<feature type="coiled-coil region" evidence="1">
    <location>
        <begin position="687"/>
        <end position="820"/>
    </location>
</feature>
<feature type="compositionally biased region" description="Low complexity" evidence="2">
    <location>
        <begin position="949"/>
        <end position="958"/>
    </location>
</feature>
<evidence type="ECO:0000256" key="2">
    <source>
        <dbReference type="SAM" id="MobiDB-lite"/>
    </source>
</evidence>
<feature type="compositionally biased region" description="Basic and acidic residues" evidence="2">
    <location>
        <begin position="178"/>
        <end position="191"/>
    </location>
</feature>
<name>A0A914XD98_9BILA</name>
<keyword evidence="3" id="KW-1185">Reference proteome</keyword>
<protein>
    <submittedName>
        <fullName evidence="4">Uncharacterized protein</fullName>
    </submittedName>
</protein>
<keyword evidence="1" id="KW-0175">Coiled coil</keyword>
<evidence type="ECO:0000313" key="3">
    <source>
        <dbReference type="Proteomes" id="UP000887566"/>
    </source>
</evidence>
<feature type="region of interest" description="Disordered" evidence="2">
    <location>
        <begin position="1"/>
        <end position="23"/>
    </location>
</feature>
<evidence type="ECO:0000256" key="1">
    <source>
        <dbReference type="SAM" id="Coils"/>
    </source>
</evidence>
<sequence length="1000" mass="114538">MPTDGVKKSAVHPPTRLPPRSVSTNVVPKMVKRDTTSEVCRSATTAHMEPVQQLRKSIDVLRAEARESLRRCQAEMTAEFRRQLNAEQLKWQASKEKALAANTAHLRRAFDEKLTAALRTKERELNGLRVRARSDVQPAGVSDSVCDGIRDKGVLQLDRANAPNRQFSIADSRRKGRGRSDAVNRREEQAARRCPQRNNEAAIDDAVSTTGSESTITMSSYTLPRTPAKQVASPLKVYGGVQMITRDEHEKERQRWATKIEDVEVRLMDAESFNSDMNQMKAELNKKIVELERNQKPLLEQNRKLNDRNRLLQQEMKKIEEKLRHAQDDHLTLKDSFERVLKENSSLKEKRAFPEKIEEYDRYRQQVLEYSKCITALRQAAAEKDRRYDLLALRFRRLKKCQSGNGETDEDKQSSFGGSDGSASSVSLDTITEDLEGQEKESVFTATIEAQRDQIIALMARSERLDRELLDSKEQNELLEFQVLELQEASNQELEQSLMCQAKETSDRSVGTDDDEAFFSDFSEDDDATTLPIDEMKIRFTLLKHRREIKKEDRAVIRQAKDYFDVLETQLKEWRARAAQWREDRRELEERHQQELADVKRQIDEKSSKQKRKKELQQEIDLLNKRINDMHLAHTQSNNDRLTLEKDLDKLRYMLQLKDQSECKERQRADDLVKKMAQLSDSRRCEIELMERNSRQHSENLVALRNQLEQLRTAHERLQSDKQQIEAALTEAKEQVEEAHANLQKAASKGDAPDLERRYAEAKYRLKEALKVVHDYESVINRAKERNAQLEAKVTAMTDASELQARVQRTETYNGQLEEQFDVQIQIIDALKAQLLKQTPIGNLSAKIASMAGGELNPPVCIQIVRHIDAWLEVETSADGDSRQFAALLGAVFKRCAAASINDRPSRVCDKRPRPYGSAESGWWSHPSSSEATTSPDDGDHHSDDDSQSDSGVASVASIKSRPRKHRGSRRSQEHKTTIPAERVTDLKLHTSATIVTDDF</sequence>
<proteinExistence type="predicted"/>